<dbReference type="Pfam" id="PF08338">
    <property type="entry name" value="DUF1731"/>
    <property type="match status" value="1"/>
</dbReference>
<evidence type="ECO:0000313" key="5">
    <source>
        <dbReference type="Proteomes" id="UP000030185"/>
    </source>
</evidence>
<reference evidence="4 5" key="1">
    <citation type="submission" date="2014-09" db="EMBL/GenBank/DDBJ databases">
        <title>Sporocytophaga myxococcoides PG-01 genome sequencing.</title>
        <authorList>
            <person name="Liu L."/>
            <person name="Gao P.J."/>
            <person name="Chen G.J."/>
            <person name="Wang L.S."/>
        </authorList>
    </citation>
    <scope>NUCLEOTIDE SEQUENCE [LARGE SCALE GENOMIC DNA]</scope>
    <source>
        <strain evidence="4 5">PG-01</strain>
    </source>
</reference>
<dbReference type="NCBIfam" id="TIGR01777">
    <property type="entry name" value="yfcH"/>
    <property type="match status" value="1"/>
</dbReference>
<evidence type="ECO:0000259" key="3">
    <source>
        <dbReference type="Pfam" id="PF08338"/>
    </source>
</evidence>
<keyword evidence="5" id="KW-1185">Reference proteome</keyword>
<organism evidence="4 5">
    <name type="scientific">Sporocytophaga myxococcoides</name>
    <dbReference type="NCBI Taxonomy" id="153721"/>
    <lineage>
        <taxon>Bacteria</taxon>
        <taxon>Pseudomonadati</taxon>
        <taxon>Bacteroidota</taxon>
        <taxon>Cytophagia</taxon>
        <taxon>Cytophagales</taxon>
        <taxon>Cytophagaceae</taxon>
        <taxon>Sporocytophaga</taxon>
    </lineage>
</organism>
<dbReference type="EMBL" id="BBLT01000016">
    <property type="protein sequence ID" value="GAL87749.1"/>
    <property type="molecule type" value="Genomic_DNA"/>
</dbReference>
<dbReference type="RefSeq" id="WP_045469804.1">
    <property type="nucleotide sequence ID" value="NZ_BBLT01000016.1"/>
</dbReference>
<comment type="caution">
    <text evidence="4">The sequence shown here is derived from an EMBL/GenBank/DDBJ whole genome shotgun (WGS) entry which is preliminary data.</text>
</comment>
<proteinExistence type="inferred from homology"/>
<name>A0A098LMP4_9BACT</name>
<feature type="domain" description="DUF1731" evidence="3">
    <location>
        <begin position="253"/>
        <end position="301"/>
    </location>
</feature>
<dbReference type="eggNOG" id="COG1090">
    <property type="taxonomic scope" value="Bacteria"/>
</dbReference>
<dbReference type="InterPro" id="IPR001509">
    <property type="entry name" value="Epimerase_deHydtase"/>
</dbReference>
<evidence type="ECO:0000256" key="1">
    <source>
        <dbReference type="ARBA" id="ARBA00009353"/>
    </source>
</evidence>
<accession>A0A098LMP4</accession>
<dbReference type="Gene3D" id="3.40.50.720">
    <property type="entry name" value="NAD(P)-binding Rossmann-like Domain"/>
    <property type="match status" value="1"/>
</dbReference>
<evidence type="ECO:0008006" key="6">
    <source>
        <dbReference type="Google" id="ProtNLM"/>
    </source>
</evidence>
<gene>
    <name evidence="4" type="ORF">MYP_4980</name>
</gene>
<dbReference type="InterPro" id="IPR036291">
    <property type="entry name" value="NAD(P)-bd_dom_sf"/>
</dbReference>
<evidence type="ECO:0000259" key="2">
    <source>
        <dbReference type="Pfam" id="PF01370"/>
    </source>
</evidence>
<dbReference type="InterPro" id="IPR013549">
    <property type="entry name" value="DUF1731"/>
</dbReference>
<feature type="domain" description="NAD-dependent epimerase/dehydratase" evidence="2">
    <location>
        <begin position="4"/>
        <end position="224"/>
    </location>
</feature>
<dbReference type="SUPFAM" id="SSF51735">
    <property type="entry name" value="NAD(P)-binding Rossmann-fold domains"/>
    <property type="match status" value="1"/>
</dbReference>
<dbReference type="InterPro" id="IPR010099">
    <property type="entry name" value="SDR39U1"/>
</dbReference>
<protein>
    <recommendedName>
        <fullName evidence="6">TIGR01777 family protein</fullName>
    </recommendedName>
</protein>
<evidence type="ECO:0000313" key="4">
    <source>
        <dbReference type="EMBL" id="GAL87749.1"/>
    </source>
</evidence>
<dbReference type="Proteomes" id="UP000030185">
    <property type="component" value="Unassembled WGS sequence"/>
</dbReference>
<comment type="similarity">
    <text evidence="1">Belongs to the NAD(P)-dependent epimerase/dehydratase family. SDR39U1 subfamily.</text>
</comment>
<dbReference type="AlphaFoldDB" id="A0A098LMP4"/>
<dbReference type="OrthoDB" id="9801773at2"/>
<dbReference type="STRING" id="153721.MYP_4980"/>
<dbReference type="PANTHER" id="PTHR11092:SF0">
    <property type="entry name" value="EPIMERASE FAMILY PROTEIN SDR39U1"/>
    <property type="match status" value="1"/>
</dbReference>
<sequence>MNRIILAGGSGYLGMVLADFYKNKVKEIIILTRGKNEMKDNIRCVHWDGQQISDWIEWLEGSDLLINLTGKNVNCRYTDKNKNEIISSRVNATKVLGEALMKLENPPKVWIQCVSSTIYRDSRDKDMDEFSGEIGEGFSVDVCERWEEAFDKHEMPKVRKVALRISFVLGRNGGAFPTLLTLTRLGLGGKQGDGLQYVSWIHEKDFARIVEWIYSNEEIMGVYNCTAPNPVTNKVMMSTLRKAAGIPIGLPSPECLLKVGAFLIGTEPELALKSRKVVPAKLINEGFQFEYNHLEYALADLV</sequence>
<dbReference type="Pfam" id="PF01370">
    <property type="entry name" value="Epimerase"/>
    <property type="match status" value="1"/>
</dbReference>
<dbReference type="PANTHER" id="PTHR11092">
    <property type="entry name" value="SUGAR NUCLEOTIDE EPIMERASE RELATED"/>
    <property type="match status" value="1"/>
</dbReference>